<dbReference type="RefSeq" id="WP_130557510.1">
    <property type="nucleotide sequence ID" value="NZ_AP028947.1"/>
</dbReference>
<reference evidence="2 3" key="1">
    <citation type="submission" date="2023-10" db="EMBL/GenBank/DDBJ databases">
        <title>Complete Genome Sequence of Limnobacter thiooxidans CS-K2T, Isolated from freshwater lake sediments in Bavaria, Germany.</title>
        <authorList>
            <person name="Naruki M."/>
            <person name="Watanabe A."/>
            <person name="Warashina T."/>
            <person name="Morita T."/>
            <person name="Arakawa K."/>
        </authorList>
    </citation>
    <scope>NUCLEOTIDE SEQUENCE [LARGE SCALE GENOMIC DNA]</scope>
    <source>
        <strain evidence="2 3">CS-K2</strain>
    </source>
</reference>
<keyword evidence="3" id="KW-1185">Reference proteome</keyword>
<name>A0AA86J0Q8_9BURK</name>
<evidence type="ECO:0000256" key="1">
    <source>
        <dbReference type="SAM" id="Phobius"/>
    </source>
</evidence>
<sequence length="231" mass="26896">MHAKVKTPTPAETGDPAVVRTVRANYRAEFISGRYNGHLHLAMTMTLGLGVIALCVYWLKSPSLLEWLTIPATFLYANFAEWAGHKYAMHRPVKGLGFVYKRHSLQHHKFFTDTHMEIDNNMDFKAVLFPIAIVGFFVLAFFVPMGLLVAWLFNENVALLLVATGMAYYLNYELLHLSYHLKEDHWVHRIPGFTRFARLHTTHHDHRIMAHKNFNITYPIMDWLMGTWDRR</sequence>
<dbReference type="AlphaFoldDB" id="A0AA86J0Q8"/>
<feature type="transmembrane region" description="Helical" evidence="1">
    <location>
        <begin position="157"/>
        <end position="175"/>
    </location>
</feature>
<evidence type="ECO:0000313" key="2">
    <source>
        <dbReference type="EMBL" id="BET27409.1"/>
    </source>
</evidence>
<organism evidence="2 3">
    <name type="scientific">Limnobacter thiooxidans</name>
    <dbReference type="NCBI Taxonomy" id="131080"/>
    <lineage>
        <taxon>Bacteria</taxon>
        <taxon>Pseudomonadati</taxon>
        <taxon>Pseudomonadota</taxon>
        <taxon>Betaproteobacteria</taxon>
        <taxon>Burkholderiales</taxon>
        <taxon>Burkholderiaceae</taxon>
        <taxon>Limnobacter</taxon>
    </lineage>
</organism>
<dbReference type="KEGG" id="lto:RGQ30_29100"/>
<gene>
    <name evidence="2" type="ORF">RGQ30_29100</name>
</gene>
<keyword evidence="1" id="KW-0812">Transmembrane</keyword>
<dbReference type="Proteomes" id="UP001329151">
    <property type="component" value="Chromosome"/>
</dbReference>
<protein>
    <recommendedName>
        <fullName evidence="4">Fatty acid hydroxylase</fullName>
    </recommendedName>
</protein>
<proteinExistence type="predicted"/>
<keyword evidence="1" id="KW-1133">Transmembrane helix</keyword>
<evidence type="ECO:0000313" key="3">
    <source>
        <dbReference type="Proteomes" id="UP001329151"/>
    </source>
</evidence>
<feature type="transmembrane region" description="Helical" evidence="1">
    <location>
        <begin position="126"/>
        <end position="151"/>
    </location>
</feature>
<evidence type="ECO:0008006" key="4">
    <source>
        <dbReference type="Google" id="ProtNLM"/>
    </source>
</evidence>
<feature type="transmembrane region" description="Helical" evidence="1">
    <location>
        <begin position="39"/>
        <end position="59"/>
    </location>
</feature>
<keyword evidence="1" id="KW-0472">Membrane</keyword>
<dbReference type="EMBL" id="AP028947">
    <property type="protein sequence ID" value="BET27409.1"/>
    <property type="molecule type" value="Genomic_DNA"/>
</dbReference>
<accession>A0AA86J0Q8</accession>